<dbReference type="InterPro" id="IPR000639">
    <property type="entry name" value="Epox_hydrolase-like"/>
</dbReference>
<proteinExistence type="predicted"/>
<dbReference type="PANTHER" id="PTHR43329">
    <property type="entry name" value="EPOXIDE HYDROLASE"/>
    <property type="match status" value="1"/>
</dbReference>
<dbReference type="SUPFAM" id="SSF53474">
    <property type="entry name" value="alpha/beta-Hydrolases"/>
    <property type="match status" value="1"/>
</dbReference>
<accession>A0ABP3NWB4</accession>
<dbReference type="RefSeq" id="WP_009949219.1">
    <property type="nucleotide sequence ID" value="NZ_BAAAGS010000062.1"/>
</dbReference>
<keyword evidence="4" id="KW-1185">Reference proteome</keyword>
<evidence type="ECO:0000313" key="4">
    <source>
        <dbReference type="Proteomes" id="UP001500729"/>
    </source>
</evidence>
<dbReference type="PRINTS" id="PR00412">
    <property type="entry name" value="EPOXHYDRLASE"/>
</dbReference>
<dbReference type="InterPro" id="IPR000073">
    <property type="entry name" value="AB_hydrolase_1"/>
</dbReference>
<comment type="caution">
    <text evidence="3">The sequence shown here is derived from an EMBL/GenBank/DDBJ whole genome shotgun (WGS) entry which is preliminary data.</text>
</comment>
<dbReference type="GO" id="GO:0016787">
    <property type="term" value="F:hydrolase activity"/>
    <property type="evidence" value="ECO:0007669"/>
    <property type="project" value="UniProtKB-KW"/>
</dbReference>
<organism evidence="3 4">
    <name type="scientific">Saccharopolyspora erythraea</name>
    <name type="common">Streptomyces erythraeus</name>
    <dbReference type="NCBI Taxonomy" id="1836"/>
    <lineage>
        <taxon>Bacteria</taxon>
        <taxon>Bacillati</taxon>
        <taxon>Actinomycetota</taxon>
        <taxon>Actinomycetes</taxon>
        <taxon>Pseudonocardiales</taxon>
        <taxon>Pseudonocardiaceae</taxon>
        <taxon>Saccharopolyspora</taxon>
    </lineage>
</organism>
<evidence type="ECO:0000313" key="3">
    <source>
        <dbReference type="EMBL" id="GAA0553853.1"/>
    </source>
</evidence>
<evidence type="ECO:0000259" key="2">
    <source>
        <dbReference type="Pfam" id="PF00561"/>
    </source>
</evidence>
<keyword evidence="1 3" id="KW-0378">Hydrolase</keyword>
<feature type="domain" description="AB hydrolase-1" evidence="2">
    <location>
        <begin position="49"/>
        <end position="295"/>
    </location>
</feature>
<dbReference type="EMBL" id="BAAAGS010000062">
    <property type="protein sequence ID" value="GAA0553853.1"/>
    <property type="molecule type" value="Genomic_DNA"/>
</dbReference>
<dbReference type="Proteomes" id="UP001500729">
    <property type="component" value="Unassembled WGS sequence"/>
</dbReference>
<gene>
    <name evidence="3" type="ORF">GCM10009533_59820</name>
</gene>
<sequence>MRTPTDTPTGFGSATGVPGLPEGFTDTFTSALVDVDGVRLHTVSGGDGPPLLLVGGWPQFWYQWRLVMPALAEHFTVIAVDPRGSGLSDKPDTGYDSTTSAAEFHRLMQILGHDRFSMIGHDIGMWTGYAMAADHPGPIERMVLVDAIVPGVSPSPPLLGDRRTSDFLWHFNFNRAHGVNEELVAGREDVYFGHQFRTKAAHPAAIAPEAVETYVRAMRLPGALKASFEYYRAIDDIMEQTRTRLRQKISTPVLAVAGDALGGENMADEVNALASEVTDVVVIENCGHYVPEEAPQALLDAALPFLLRRS</sequence>
<name>A0ABP3NWB4_SACER</name>
<reference evidence="4" key="1">
    <citation type="journal article" date="2019" name="Int. J. Syst. Evol. Microbiol.">
        <title>The Global Catalogue of Microorganisms (GCM) 10K type strain sequencing project: providing services to taxonomists for standard genome sequencing and annotation.</title>
        <authorList>
            <consortium name="The Broad Institute Genomics Platform"/>
            <consortium name="The Broad Institute Genome Sequencing Center for Infectious Disease"/>
            <person name="Wu L."/>
            <person name="Ma J."/>
        </authorList>
    </citation>
    <scope>NUCLEOTIDE SEQUENCE [LARGE SCALE GENOMIC DNA]</scope>
    <source>
        <strain evidence="4">JCM 10303</strain>
    </source>
</reference>
<dbReference type="Gene3D" id="3.40.50.1820">
    <property type="entry name" value="alpha/beta hydrolase"/>
    <property type="match status" value="1"/>
</dbReference>
<protein>
    <submittedName>
        <fullName evidence="3">Alpha/beta hydrolase</fullName>
    </submittedName>
</protein>
<evidence type="ECO:0000256" key="1">
    <source>
        <dbReference type="ARBA" id="ARBA00022801"/>
    </source>
</evidence>
<dbReference type="Pfam" id="PF00561">
    <property type="entry name" value="Abhydrolase_1"/>
    <property type="match status" value="1"/>
</dbReference>
<dbReference type="InterPro" id="IPR029058">
    <property type="entry name" value="AB_hydrolase_fold"/>
</dbReference>